<dbReference type="PANTHER" id="PTHR44196:SF1">
    <property type="entry name" value="DEHYDROGENASE_REDUCTASE SDR FAMILY MEMBER 7B"/>
    <property type="match status" value="1"/>
</dbReference>
<comment type="caution">
    <text evidence="5">The sequence shown here is derived from an EMBL/GenBank/DDBJ whole genome shotgun (WGS) entry which is preliminary data.</text>
</comment>
<gene>
    <name evidence="5" type="ORF">FD19_GL000313</name>
</gene>
<keyword evidence="6" id="KW-1185">Reference proteome</keyword>
<dbReference type="SUPFAM" id="SSF51735">
    <property type="entry name" value="NAD(P)-binding Rossmann-fold domains"/>
    <property type="match status" value="1"/>
</dbReference>
<dbReference type="InterPro" id="IPR020904">
    <property type="entry name" value="Sc_DH/Rdtase_CS"/>
</dbReference>
<name>A0A0R2C8A9_9LACO</name>
<dbReference type="InterPro" id="IPR057326">
    <property type="entry name" value="KR_dom"/>
</dbReference>
<comment type="similarity">
    <text evidence="1 3">Belongs to the short-chain dehydrogenases/reductases (SDR) family.</text>
</comment>
<evidence type="ECO:0000256" key="3">
    <source>
        <dbReference type="RuleBase" id="RU000363"/>
    </source>
</evidence>
<dbReference type="PROSITE" id="PS00061">
    <property type="entry name" value="ADH_SHORT"/>
    <property type="match status" value="1"/>
</dbReference>
<dbReference type="Proteomes" id="UP000051789">
    <property type="component" value="Unassembled WGS sequence"/>
</dbReference>
<dbReference type="PRINTS" id="PR00081">
    <property type="entry name" value="GDHRDH"/>
</dbReference>
<evidence type="ECO:0000256" key="2">
    <source>
        <dbReference type="ARBA" id="ARBA00023002"/>
    </source>
</evidence>
<dbReference type="PATRIC" id="fig|1423810.4.peg.317"/>
<dbReference type="AlphaFoldDB" id="A0A0R2C8A9"/>
<dbReference type="STRING" id="1423810.FD19_GL000313"/>
<evidence type="ECO:0000259" key="4">
    <source>
        <dbReference type="SMART" id="SM00822"/>
    </source>
</evidence>
<dbReference type="RefSeq" id="WP_056968957.1">
    <property type="nucleotide sequence ID" value="NZ_AYZK01000001.1"/>
</dbReference>
<dbReference type="SMART" id="SM00822">
    <property type="entry name" value="PKS_KR"/>
    <property type="match status" value="1"/>
</dbReference>
<proteinExistence type="inferred from homology"/>
<sequence>MADLRGQVVVVTGGSGGLGRAIGMDAARQGATVVFLARRVNALRSARIEATALAGTPAYAYRLDVSDPVQIDAVWAQLLADVGGHVDVLVNAAGFGQFLPALATDAAVTSRMFRVNVLGLIYMTRLAGAQMMRQGTGHIINIASMAGKIATPQSAVYAATKAAVIAYSNALRLELRHTGVYVTTVNPGPVATDFFMHAHAQDYARAVAAFTLDADKLAARIVRTFHRPVREVNAPAIMQLGAVLYPLVPRLGDWLTATVFNRK</sequence>
<dbReference type="Gene3D" id="3.40.50.720">
    <property type="entry name" value="NAD(P)-binding Rossmann-like Domain"/>
    <property type="match status" value="1"/>
</dbReference>
<protein>
    <submittedName>
        <fullName evidence="5">Short-chain dehydrogenase</fullName>
    </submittedName>
</protein>
<reference evidence="5 6" key="1">
    <citation type="journal article" date="2015" name="Genome Announc.">
        <title>Expanding the biotechnology potential of lactobacilli through comparative genomics of 213 strains and associated genera.</title>
        <authorList>
            <person name="Sun Z."/>
            <person name="Harris H.M."/>
            <person name="McCann A."/>
            <person name="Guo C."/>
            <person name="Argimon S."/>
            <person name="Zhang W."/>
            <person name="Yang X."/>
            <person name="Jeffery I.B."/>
            <person name="Cooney J.C."/>
            <person name="Kagawa T.F."/>
            <person name="Liu W."/>
            <person name="Song Y."/>
            <person name="Salvetti E."/>
            <person name="Wrobel A."/>
            <person name="Rasinkangas P."/>
            <person name="Parkhill J."/>
            <person name="Rea M.C."/>
            <person name="O'Sullivan O."/>
            <person name="Ritari J."/>
            <person name="Douillard F.P."/>
            <person name="Paul Ross R."/>
            <person name="Yang R."/>
            <person name="Briner A.E."/>
            <person name="Felis G.E."/>
            <person name="de Vos W.M."/>
            <person name="Barrangou R."/>
            <person name="Klaenhammer T.R."/>
            <person name="Caufield P.W."/>
            <person name="Cui Y."/>
            <person name="Zhang H."/>
            <person name="O'Toole P.W."/>
        </authorList>
    </citation>
    <scope>NUCLEOTIDE SEQUENCE [LARGE SCALE GENOMIC DNA]</scope>
    <source>
        <strain evidence="5 6">DSM 22698</strain>
    </source>
</reference>
<dbReference type="PANTHER" id="PTHR44196">
    <property type="entry name" value="DEHYDROGENASE/REDUCTASE SDR FAMILY MEMBER 7B"/>
    <property type="match status" value="1"/>
</dbReference>
<dbReference type="InterPro" id="IPR036291">
    <property type="entry name" value="NAD(P)-bd_dom_sf"/>
</dbReference>
<dbReference type="PRINTS" id="PR00080">
    <property type="entry name" value="SDRFAMILY"/>
</dbReference>
<accession>A0A0R2C8A9</accession>
<dbReference type="InterPro" id="IPR002347">
    <property type="entry name" value="SDR_fam"/>
</dbReference>
<dbReference type="EMBL" id="AYZK01000001">
    <property type="protein sequence ID" value="KRM88029.1"/>
    <property type="molecule type" value="Genomic_DNA"/>
</dbReference>
<keyword evidence="2" id="KW-0560">Oxidoreductase</keyword>
<dbReference type="GO" id="GO:0016491">
    <property type="term" value="F:oxidoreductase activity"/>
    <property type="evidence" value="ECO:0007669"/>
    <property type="project" value="UniProtKB-KW"/>
</dbReference>
<organism evidence="5 6">
    <name type="scientific">Lacticaseibacillus thailandensis DSM 22698 = JCM 13996</name>
    <dbReference type="NCBI Taxonomy" id="1423810"/>
    <lineage>
        <taxon>Bacteria</taxon>
        <taxon>Bacillati</taxon>
        <taxon>Bacillota</taxon>
        <taxon>Bacilli</taxon>
        <taxon>Lactobacillales</taxon>
        <taxon>Lactobacillaceae</taxon>
        <taxon>Lacticaseibacillus</taxon>
    </lineage>
</organism>
<evidence type="ECO:0000256" key="1">
    <source>
        <dbReference type="ARBA" id="ARBA00006484"/>
    </source>
</evidence>
<dbReference type="Pfam" id="PF00106">
    <property type="entry name" value="adh_short"/>
    <property type="match status" value="1"/>
</dbReference>
<evidence type="ECO:0000313" key="6">
    <source>
        <dbReference type="Proteomes" id="UP000051789"/>
    </source>
</evidence>
<evidence type="ECO:0000313" key="5">
    <source>
        <dbReference type="EMBL" id="KRM88029.1"/>
    </source>
</evidence>
<feature type="domain" description="Ketoreductase" evidence="4">
    <location>
        <begin position="7"/>
        <end position="193"/>
    </location>
</feature>
<dbReference type="GO" id="GO:0016020">
    <property type="term" value="C:membrane"/>
    <property type="evidence" value="ECO:0007669"/>
    <property type="project" value="TreeGrafter"/>
</dbReference>